<feature type="region of interest" description="Disordered" evidence="1">
    <location>
        <begin position="143"/>
        <end position="223"/>
    </location>
</feature>
<proteinExistence type="predicted"/>
<evidence type="ECO:0000256" key="1">
    <source>
        <dbReference type="SAM" id="MobiDB-lite"/>
    </source>
</evidence>
<reference evidence="2" key="1">
    <citation type="submission" date="2023-05" db="EMBL/GenBank/DDBJ databases">
        <authorList>
            <person name="Stuckert A."/>
        </authorList>
    </citation>
    <scope>NUCLEOTIDE SEQUENCE</scope>
</reference>
<feature type="compositionally biased region" description="Basic and acidic residues" evidence="1">
    <location>
        <begin position="155"/>
        <end position="179"/>
    </location>
</feature>
<dbReference type="PANTHER" id="PTHR46221:SF1">
    <property type="entry name" value="FERM AND PDZ DOMAIN-CONTAINING PROTEIN 3"/>
    <property type="match status" value="1"/>
</dbReference>
<dbReference type="PANTHER" id="PTHR46221">
    <property type="entry name" value="FERM AND PDZ DOMAIN-CONTAINING PROTEIN FAMILY MEMBER"/>
    <property type="match status" value="1"/>
</dbReference>
<dbReference type="EMBL" id="CATNWA010018436">
    <property type="protein sequence ID" value="CAI9607366.1"/>
    <property type="molecule type" value="Genomic_DNA"/>
</dbReference>
<dbReference type="Proteomes" id="UP001162483">
    <property type="component" value="Unassembled WGS sequence"/>
</dbReference>
<gene>
    <name evidence="2" type="ORF">SPARVUS_LOCUS13930736</name>
</gene>
<sequence>MSRMPTSVKAPTSSNLSADFAEKGFAPEPHTPPENPESISLCYLHLRDKEGRDVNQNVVAEEARPRTKSDPTPKGTSCQPGTKSEPDTPEVCRSRSFTMDSQVKVEGTQFYCDSCKAKLKNRSGGGGMDVKCVNSCGSSTCRDNSVDLISLPPPENKKDKEEEKGRRKGESLAVDRDVGETATFLPSAAPPPPGFGDNSSDEEDPKRTIEKGHEKGKEQKKANVNPVFSYEELPVTLIDSVQTRTVRDHARELDDALVSTLQALEALAASEDYPSAAPQSTAGLIVLAAITPDSSLDSGHETNSSELTDVSEMVTALKQHHNTAYFLAHHLNKESLLSRKDLPFRIQTCAAQAVLASPYSLSRETSPLLKPALLQQSLISTSLHQESVAVPSSPKFNLNNAVSILTSPEKPKEGTSSATSTEPSKISQNPPRKSSTMATESTKDSSEAGFFIGKSNCSEHFISHVE</sequence>
<accession>A0ABN9GIK0</accession>
<feature type="region of interest" description="Disordered" evidence="1">
    <location>
        <begin position="53"/>
        <end position="94"/>
    </location>
</feature>
<evidence type="ECO:0000313" key="2">
    <source>
        <dbReference type="EMBL" id="CAI9607366.1"/>
    </source>
</evidence>
<protein>
    <submittedName>
        <fullName evidence="2">Uncharacterized protein</fullName>
    </submittedName>
</protein>
<feature type="compositionally biased region" description="Polar residues" evidence="1">
    <location>
        <begin position="414"/>
        <end position="440"/>
    </location>
</feature>
<organism evidence="2 3">
    <name type="scientific">Staurois parvus</name>
    <dbReference type="NCBI Taxonomy" id="386267"/>
    <lineage>
        <taxon>Eukaryota</taxon>
        <taxon>Metazoa</taxon>
        <taxon>Chordata</taxon>
        <taxon>Craniata</taxon>
        <taxon>Vertebrata</taxon>
        <taxon>Euteleostomi</taxon>
        <taxon>Amphibia</taxon>
        <taxon>Batrachia</taxon>
        <taxon>Anura</taxon>
        <taxon>Neobatrachia</taxon>
        <taxon>Ranoidea</taxon>
        <taxon>Ranidae</taxon>
        <taxon>Staurois</taxon>
    </lineage>
</organism>
<name>A0ABN9GIK0_9NEOB</name>
<comment type="caution">
    <text evidence="2">The sequence shown here is derived from an EMBL/GenBank/DDBJ whole genome shotgun (WGS) entry which is preliminary data.</text>
</comment>
<feature type="compositionally biased region" description="Basic and acidic residues" evidence="1">
    <location>
        <begin position="204"/>
        <end position="221"/>
    </location>
</feature>
<feature type="region of interest" description="Disordered" evidence="1">
    <location>
        <begin position="1"/>
        <end position="41"/>
    </location>
</feature>
<feature type="compositionally biased region" description="Basic and acidic residues" evidence="1">
    <location>
        <begin position="84"/>
        <end position="93"/>
    </location>
</feature>
<feature type="compositionally biased region" description="Basic and acidic residues" evidence="1">
    <location>
        <begin position="61"/>
        <end position="71"/>
    </location>
</feature>
<evidence type="ECO:0000313" key="3">
    <source>
        <dbReference type="Proteomes" id="UP001162483"/>
    </source>
</evidence>
<feature type="region of interest" description="Disordered" evidence="1">
    <location>
        <begin position="406"/>
        <end position="450"/>
    </location>
</feature>
<keyword evidence="3" id="KW-1185">Reference proteome</keyword>